<gene>
    <name evidence="1" type="ORF">FHS92_000703</name>
</gene>
<evidence type="ECO:0000313" key="1">
    <source>
        <dbReference type="EMBL" id="MBB6122996.1"/>
    </source>
</evidence>
<dbReference type="AlphaFoldDB" id="A0A841J0E4"/>
<sequence>MTFQIVEQNGNAVVEIPCEEKIAAQVWAMDWAKSKASADEYLIKQDGNDCAKLFHTAGGQWYLMNA</sequence>
<dbReference type="Proteomes" id="UP000552700">
    <property type="component" value="Unassembled WGS sequence"/>
</dbReference>
<name>A0A841J0E4_9SPHN</name>
<keyword evidence="2" id="KW-1185">Reference proteome</keyword>
<proteinExistence type="predicted"/>
<accession>A0A841J0E4</accession>
<organism evidence="1 2">
    <name type="scientific">Sphingobium subterraneum</name>
    <dbReference type="NCBI Taxonomy" id="627688"/>
    <lineage>
        <taxon>Bacteria</taxon>
        <taxon>Pseudomonadati</taxon>
        <taxon>Pseudomonadota</taxon>
        <taxon>Alphaproteobacteria</taxon>
        <taxon>Sphingomonadales</taxon>
        <taxon>Sphingomonadaceae</taxon>
        <taxon>Sphingobium</taxon>
    </lineage>
</organism>
<evidence type="ECO:0000313" key="2">
    <source>
        <dbReference type="Proteomes" id="UP000552700"/>
    </source>
</evidence>
<comment type="caution">
    <text evidence="1">The sequence shown here is derived from an EMBL/GenBank/DDBJ whole genome shotgun (WGS) entry which is preliminary data.</text>
</comment>
<reference evidence="1 2" key="1">
    <citation type="submission" date="2020-08" db="EMBL/GenBank/DDBJ databases">
        <title>Genomic Encyclopedia of Type Strains, Phase IV (KMG-IV): sequencing the most valuable type-strain genomes for metagenomic binning, comparative biology and taxonomic classification.</title>
        <authorList>
            <person name="Goeker M."/>
        </authorList>
    </citation>
    <scope>NUCLEOTIDE SEQUENCE [LARGE SCALE GENOMIC DNA]</scope>
    <source>
        <strain evidence="1 2">DSM 102255</strain>
    </source>
</reference>
<dbReference type="EMBL" id="JACIJP010000001">
    <property type="protein sequence ID" value="MBB6122996.1"/>
    <property type="molecule type" value="Genomic_DNA"/>
</dbReference>
<protein>
    <submittedName>
        <fullName evidence="1">Uncharacterized protein</fullName>
    </submittedName>
</protein>